<evidence type="ECO:0000313" key="1">
    <source>
        <dbReference type="EMBL" id="MBM7124092.1"/>
    </source>
</evidence>
<keyword evidence="2" id="KW-1185">Reference proteome</keyword>
<organism evidence="1 2">
    <name type="scientific">Dyella flava</name>
    <dbReference type="NCBI Taxonomy" id="1920170"/>
    <lineage>
        <taxon>Bacteria</taxon>
        <taxon>Pseudomonadati</taxon>
        <taxon>Pseudomonadota</taxon>
        <taxon>Gammaproteobacteria</taxon>
        <taxon>Lysobacterales</taxon>
        <taxon>Rhodanobacteraceae</taxon>
        <taxon>Dyella</taxon>
    </lineage>
</organism>
<dbReference type="Gene3D" id="3.20.20.70">
    <property type="entry name" value="Aldolase class I"/>
    <property type="match status" value="1"/>
</dbReference>
<protein>
    <submittedName>
        <fullName evidence="1">Enterotoxin</fullName>
    </submittedName>
</protein>
<gene>
    <name evidence="1" type="ORF">ISP19_01760</name>
</gene>
<dbReference type="InterPro" id="IPR017853">
    <property type="entry name" value="GH"/>
</dbReference>
<comment type="caution">
    <text evidence="1">The sequence shown here is derived from an EMBL/GenBank/DDBJ whole genome shotgun (WGS) entry which is preliminary data.</text>
</comment>
<sequence>MKLGKDASSLGNGAISASWKIADGHLGDMVIANQAGGPPLSIAAPFALVLADGTTITPADMLLAGTPGKRDLIADAKASRLAEHFAGQDAAASFRDADGRFRIDWQLQQRDGSAYLRELVTITALKQDEAITQVQLLDTNHADDAVVDGDVNGSPVVFGNYYVGFENPLSVSEVHGPRVKLYIKRSLPLRKGQSIAYSAVVGVARDGQLRRDFATYVERERAHPYRPFLNYNSWYDIGYLTPYTQAQALDRIHAIGEELSVKRGVKLDSFLFDDGWDDLSGSWNFSKNFPQGFVPLKEAAAKYGAAPGIWLSPWGGYAAPKEARVKNGRAAGYEIINDGFALSGPRYYQRFHSVVMNLLNQDGINQFKFDGTGNADSVFPGSRFGSDFDAAIALIQDIRADQPDTFINLTTGTWASPFWLRYADSIWRGGEDSYLTGVGPDRERWITYRDAQTYHNIVQKGPLFPLNSLMLHGIIYAQMNKRLSTDPGHDFPNEVHSYFATGTQLQEMYITPALLSEQDWDTLAEAAKWSRANADVLRDTHWIGGDPARLDVYGWAAWSPQKAIITFRNPDNHPRLAEIDLQRQLELPQGAARHFQVRDVWKTGGDNVPQQLDADQVSAIKLAPFEVVTLELTPTVER</sequence>
<dbReference type="SUPFAM" id="SSF51445">
    <property type="entry name" value="(Trans)glycosidases"/>
    <property type="match status" value="1"/>
</dbReference>
<accession>A0ABS2K031</accession>
<proteinExistence type="predicted"/>
<evidence type="ECO:0000313" key="2">
    <source>
        <dbReference type="Proteomes" id="UP001430149"/>
    </source>
</evidence>
<dbReference type="Proteomes" id="UP001430149">
    <property type="component" value="Unassembled WGS sequence"/>
</dbReference>
<reference evidence="1" key="1">
    <citation type="submission" date="2020-10" db="EMBL/GenBank/DDBJ databases">
        <title>Phylogeny of dyella-like bacteria.</title>
        <authorList>
            <person name="Fu J."/>
        </authorList>
    </citation>
    <scope>NUCLEOTIDE SEQUENCE</scope>
    <source>
        <strain evidence="1">DHOC52</strain>
    </source>
</reference>
<dbReference type="InterPro" id="IPR013785">
    <property type="entry name" value="Aldolase_TIM"/>
</dbReference>
<dbReference type="EMBL" id="JADIKE010000024">
    <property type="protein sequence ID" value="MBM7124092.1"/>
    <property type="molecule type" value="Genomic_DNA"/>
</dbReference>
<name>A0ABS2K031_9GAMM</name>